<proteinExistence type="predicted"/>
<dbReference type="OrthoDB" id="6627079at2759"/>
<evidence type="ECO:0008006" key="3">
    <source>
        <dbReference type="Google" id="ProtNLM"/>
    </source>
</evidence>
<gene>
    <name evidence="1" type="ORF">J437_LFUL014536</name>
</gene>
<sequence length="224" mass="25565">MNMVQEELAVEDRLAFKNFLRMTEEQFGEILDLVRDDIRKEDTVMRTLISPEKRLALTLRFLATGESYCSLMYSSRIHESMISKIVWKVSDGGVCRKSSLARAVAQESLNFPPNERLGNRNLKVLSVFSVYDAFPLLKHILKPYPNRGLTIEQRNFNYRLSRARRVLENKVEAIVLAAVALHNYLCEKNAANYVSNAQEDCSLVEMAQQAANRATNCSESKRGI</sequence>
<organism evidence="1 2">
    <name type="scientific">Ladona fulva</name>
    <name type="common">Scarce chaser dragonfly</name>
    <name type="synonym">Libellula fulva</name>
    <dbReference type="NCBI Taxonomy" id="123851"/>
    <lineage>
        <taxon>Eukaryota</taxon>
        <taxon>Metazoa</taxon>
        <taxon>Ecdysozoa</taxon>
        <taxon>Arthropoda</taxon>
        <taxon>Hexapoda</taxon>
        <taxon>Insecta</taxon>
        <taxon>Pterygota</taxon>
        <taxon>Palaeoptera</taxon>
        <taxon>Odonata</taxon>
        <taxon>Epiprocta</taxon>
        <taxon>Anisoptera</taxon>
        <taxon>Libelluloidea</taxon>
        <taxon>Libellulidae</taxon>
        <taxon>Ladona</taxon>
    </lineage>
</organism>
<evidence type="ECO:0000313" key="1">
    <source>
        <dbReference type="EMBL" id="KAG8227282.1"/>
    </source>
</evidence>
<protein>
    <recommendedName>
        <fullName evidence="3">DDE Tnp4 domain-containing protein</fullName>
    </recommendedName>
</protein>
<dbReference type="Proteomes" id="UP000792457">
    <property type="component" value="Unassembled WGS sequence"/>
</dbReference>
<keyword evidence="2" id="KW-1185">Reference proteome</keyword>
<dbReference type="EMBL" id="KZ308317">
    <property type="protein sequence ID" value="KAG8227282.1"/>
    <property type="molecule type" value="Genomic_DNA"/>
</dbReference>
<dbReference type="AlphaFoldDB" id="A0A8K0K2U0"/>
<name>A0A8K0K2U0_LADFU</name>
<reference evidence="1" key="1">
    <citation type="submission" date="2013-04" db="EMBL/GenBank/DDBJ databases">
        <authorList>
            <person name="Qu J."/>
            <person name="Murali S.C."/>
            <person name="Bandaranaike D."/>
            <person name="Bellair M."/>
            <person name="Blankenburg K."/>
            <person name="Chao H."/>
            <person name="Dinh H."/>
            <person name="Doddapaneni H."/>
            <person name="Downs B."/>
            <person name="Dugan-Rocha S."/>
            <person name="Elkadiri S."/>
            <person name="Gnanaolivu R.D."/>
            <person name="Hernandez B."/>
            <person name="Javaid M."/>
            <person name="Jayaseelan J.C."/>
            <person name="Lee S."/>
            <person name="Li M."/>
            <person name="Ming W."/>
            <person name="Munidasa M."/>
            <person name="Muniz J."/>
            <person name="Nguyen L."/>
            <person name="Ongeri F."/>
            <person name="Osuji N."/>
            <person name="Pu L.-L."/>
            <person name="Puazo M."/>
            <person name="Qu C."/>
            <person name="Quiroz J."/>
            <person name="Raj R."/>
            <person name="Weissenberger G."/>
            <person name="Xin Y."/>
            <person name="Zou X."/>
            <person name="Han Y."/>
            <person name="Richards S."/>
            <person name="Worley K."/>
            <person name="Muzny D."/>
            <person name="Gibbs R."/>
        </authorList>
    </citation>
    <scope>NUCLEOTIDE SEQUENCE</scope>
    <source>
        <strain evidence="1">Sampled in the wild</strain>
    </source>
</reference>
<comment type="caution">
    <text evidence="1">The sequence shown here is derived from an EMBL/GenBank/DDBJ whole genome shotgun (WGS) entry which is preliminary data.</text>
</comment>
<reference evidence="1" key="2">
    <citation type="submission" date="2017-10" db="EMBL/GenBank/DDBJ databases">
        <title>Ladona fulva Genome sequencing and assembly.</title>
        <authorList>
            <person name="Murali S."/>
            <person name="Richards S."/>
            <person name="Bandaranaike D."/>
            <person name="Bellair M."/>
            <person name="Blankenburg K."/>
            <person name="Chao H."/>
            <person name="Dinh H."/>
            <person name="Doddapaneni H."/>
            <person name="Dugan-Rocha S."/>
            <person name="Elkadiri S."/>
            <person name="Gnanaolivu R."/>
            <person name="Hernandez B."/>
            <person name="Skinner E."/>
            <person name="Javaid M."/>
            <person name="Lee S."/>
            <person name="Li M."/>
            <person name="Ming W."/>
            <person name="Munidasa M."/>
            <person name="Muniz J."/>
            <person name="Nguyen L."/>
            <person name="Hughes D."/>
            <person name="Osuji N."/>
            <person name="Pu L.-L."/>
            <person name="Puazo M."/>
            <person name="Qu C."/>
            <person name="Quiroz J."/>
            <person name="Raj R."/>
            <person name="Weissenberger G."/>
            <person name="Xin Y."/>
            <person name="Zou X."/>
            <person name="Han Y."/>
            <person name="Worley K."/>
            <person name="Muzny D."/>
            <person name="Gibbs R."/>
        </authorList>
    </citation>
    <scope>NUCLEOTIDE SEQUENCE</scope>
    <source>
        <strain evidence="1">Sampled in the wild</strain>
    </source>
</reference>
<accession>A0A8K0K2U0</accession>
<evidence type="ECO:0000313" key="2">
    <source>
        <dbReference type="Proteomes" id="UP000792457"/>
    </source>
</evidence>